<keyword evidence="2" id="KW-1133">Transmembrane helix</keyword>
<dbReference type="GeneID" id="54992128"/>
<protein>
    <recommendedName>
        <fullName evidence="5">Gram-positive cocci surface proteins LPxTG domain-containing protein</fullName>
    </recommendedName>
</protein>
<keyword evidence="2" id="KW-0472">Membrane</keyword>
<evidence type="ECO:0008006" key="5">
    <source>
        <dbReference type="Google" id="ProtNLM"/>
    </source>
</evidence>
<feature type="region of interest" description="Disordered" evidence="1">
    <location>
        <begin position="405"/>
        <end position="424"/>
    </location>
</feature>
<dbReference type="EMBL" id="MH153803">
    <property type="protein sequence ID" value="AWN03585.1"/>
    <property type="molecule type" value="Genomic_DNA"/>
</dbReference>
<dbReference type="Proteomes" id="UP000246630">
    <property type="component" value="Segment"/>
</dbReference>
<gene>
    <name evidence="3" type="primary">70</name>
    <name evidence="3" type="ORF">PBI_HYPERION_70</name>
</gene>
<proteinExistence type="predicted"/>
<keyword evidence="2" id="KW-0812">Transmembrane</keyword>
<organism evidence="3 4">
    <name type="scientific">Microbacterium phage Hyperion</name>
    <dbReference type="NCBI Taxonomy" id="2182354"/>
    <lineage>
        <taxon>Viruses</taxon>
        <taxon>Duplodnaviria</taxon>
        <taxon>Heunggongvirae</taxon>
        <taxon>Uroviricota</taxon>
        <taxon>Caudoviricetes</taxon>
        <taxon>Squashvirus</taxon>
        <taxon>Squashvirus hyperion</taxon>
    </lineage>
</organism>
<evidence type="ECO:0000256" key="2">
    <source>
        <dbReference type="SAM" id="Phobius"/>
    </source>
</evidence>
<feature type="region of interest" description="Disordered" evidence="1">
    <location>
        <begin position="1"/>
        <end position="32"/>
    </location>
</feature>
<dbReference type="NCBIfam" id="TIGR01167">
    <property type="entry name" value="LPXTG_anchor"/>
    <property type="match status" value="1"/>
</dbReference>
<keyword evidence="4" id="KW-1185">Reference proteome</keyword>
<evidence type="ECO:0000313" key="4">
    <source>
        <dbReference type="Proteomes" id="UP000246630"/>
    </source>
</evidence>
<evidence type="ECO:0000256" key="1">
    <source>
        <dbReference type="SAM" id="MobiDB-lite"/>
    </source>
</evidence>
<name>A0A2U8UIT6_9CAUD</name>
<sequence length="530" mass="55710">MPRKEARRQATTDSDPDVGSATMGTPPTIGRNTMQRFITSTAVAGLLALGLTALAVPASATTVDSFGICVPTEDTTKTIVHPAVGEPTITVPNPDYIPGTPGTPGSPAIGEPTIEIPNPDYVPGVDPIPGTPAIGEPTITVPNPDYVAPTYTPGYWQTIPAVGEPTIIIENPDYVPGTPGTPGSPAVGTPTIIVTNPDYVPAVPDRIEVVHHEAVTHIEYHFAKFTQERTREKGSRGGWGPWSGYGAWVEYSPETHTSWQLSTDPLGSPQFHSSGNYGPNKQWERQWQARYDGNQRTVEDKAAWDEQVLIPGSPAVGTETIEVTNPDYVPAVPEVPATPAVGEPTIEIDNPDYVPESKVWVDPVYTPAVGEPTVTIDNPDYVPAVPEVPGTPAVGNPTITVTNPGYIPATEGTDPTPAVGEPTMEVENPAYTPERTEVITIPGNECPPVGPEEPEEPTVPEEPVTPEEPVVPAAPVTAAATTPATKAAVASDEDALAQTGGQTAIGALTIAGGLLLGGTVLTLRRRSRRS</sequence>
<evidence type="ECO:0000313" key="3">
    <source>
        <dbReference type="EMBL" id="AWN03585.1"/>
    </source>
</evidence>
<feature type="region of interest" description="Disordered" evidence="1">
    <location>
        <begin position="440"/>
        <end position="468"/>
    </location>
</feature>
<feature type="transmembrane region" description="Helical" evidence="2">
    <location>
        <begin position="504"/>
        <end position="523"/>
    </location>
</feature>
<feature type="compositionally biased region" description="Polar residues" evidence="1">
    <location>
        <begin position="22"/>
        <end position="32"/>
    </location>
</feature>
<dbReference type="RefSeq" id="YP_009801612.1">
    <property type="nucleotide sequence ID" value="NC_047973.1"/>
</dbReference>
<reference evidence="3 4" key="1">
    <citation type="submission" date="2018-03" db="EMBL/GenBank/DDBJ databases">
        <authorList>
            <person name="Stanton A.-C.J."/>
            <person name="Garlena R.A."/>
            <person name="Russell D.A."/>
            <person name="Pope W.H."/>
            <person name="Jacobs-Sera D."/>
            <person name="Hatfull G.F."/>
        </authorList>
    </citation>
    <scope>NUCLEOTIDE SEQUENCE [LARGE SCALE GENOMIC DNA]</scope>
</reference>
<feature type="transmembrane region" description="Helical" evidence="2">
    <location>
        <begin position="37"/>
        <end position="56"/>
    </location>
</feature>
<accession>A0A2U8UIT6</accession>
<dbReference type="KEGG" id="vg:54992128"/>